<name>A0AB33FVG6_SERMA</name>
<dbReference type="Gene3D" id="1.10.530.10">
    <property type="match status" value="1"/>
</dbReference>
<dbReference type="RefSeq" id="WP_047730606.1">
    <property type="nucleotide sequence ID" value="NZ_CP011642.1"/>
</dbReference>
<evidence type="ECO:0000313" key="3">
    <source>
        <dbReference type="Proteomes" id="UP000245399"/>
    </source>
</evidence>
<organism evidence="2 3">
    <name type="scientific">Serratia marcescens</name>
    <dbReference type="NCBI Taxonomy" id="615"/>
    <lineage>
        <taxon>Bacteria</taxon>
        <taxon>Pseudomonadati</taxon>
        <taxon>Pseudomonadota</taxon>
        <taxon>Gammaproteobacteria</taxon>
        <taxon>Enterobacterales</taxon>
        <taxon>Yersiniaceae</taxon>
        <taxon>Serratia</taxon>
    </lineage>
</organism>
<feature type="domain" description="Glycoside hydrolase family 19 catalytic" evidence="1">
    <location>
        <begin position="120"/>
        <end position="174"/>
    </location>
</feature>
<dbReference type="AlphaFoldDB" id="A0AB33FVG6"/>
<dbReference type="InterPro" id="IPR052354">
    <property type="entry name" value="Cell_Wall_Dynamics_Protein"/>
</dbReference>
<dbReference type="Pfam" id="PF00182">
    <property type="entry name" value="Glyco_hydro_19"/>
    <property type="match status" value="1"/>
</dbReference>
<accession>A0AB33FVG6</accession>
<dbReference type="PANTHER" id="PTHR34408:SF1">
    <property type="entry name" value="GLYCOSYL HYDROLASE FAMILY 19 DOMAIN-CONTAINING PROTEIN HI_1415"/>
    <property type="match status" value="1"/>
</dbReference>
<keyword evidence="2" id="KW-0378">Hydrolase</keyword>
<reference evidence="2 3" key="1">
    <citation type="submission" date="2018-05" db="EMBL/GenBank/DDBJ databases">
        <title>Klebsiella quasipneumonaiae provides a window into carbapenemase gene transfer, plasmid rearrangements and nosocomial acquisition from the hospital environment.</title>
        <authorList>
            <person name="Mathers A.J."/>
            <person name="Vegesana K."/>
            <person name="Stoesser N."/>
            <person name="Crook D."/>
            <person name="Vaughan A."/>
            <person name="Barry K."/>
            <person name="Parikh H."/>
            <person name="Sebra R."/>
            <person name="Kotay S."/>
            <person name="Walker A.S."/>
            <person name="Sheppard A.E."/>
        </authorList>
    </citation>
    <scope>NUCLEOTIDE SEQUENCE [LARGE SCALE GENOMIC DNA]</scope>
    <source>
        <strain evidence="2 3">CAV1761</strain>
    </source>
</reference>
<dbReference type="GO" id="GO:0016998">
    <property type="term" value="P:cell wall macromolecule catabolic process"/>
    <property type="evidence" value="ECO:0007669"/>
    <property type="project" value="InterPro"/>
</dbReference>
<dbReference type="Proteomes" id="UP000245399">
    <property type="component" value="Chromosome"/>
</dbReference>
<dbReference type="SUPFAM" id="SSF53955">
    <property type="entry name" value="Lysozyme-like"/>
    <property type="match status" value="1"/>
</dbReference>
<proteinExistence type="predicted"/>
<protein>
    <submittedName>
        <fullName evidence="2">Glycoside hydrolase family 19 protein</fullName>
    </submittedName>
</protein>
<evidence type="ECO:0000259" key="1">
    <source>
        <dbReference type="Pfam" id="PF00182"/>
    </source>
</evidence>
<sequence length="212" mass="23042">MTQDQFKEAAGIGAGLAARWFPHLEATFAEFGITSPVAQAMFIAQVGHESTGFTAVAESFNYSVDGLIATFGPKSKAKRLTAEQCKMLGRQRGESVVPVNRQAAIANLVYGGRLGNKSTGDGWKYRGRGLIQITGADNYRACSAGIKTDLLLVPDLLEKDEYAMRSAGWFWKSRNCGQYAGDVERVTLLINGGNNGLADRKERFERARQALA</sequence>
<evidence type="ECO:0000313" key="2">
    <source>
        <dbReference type="EMBL" id="AWL71144.1"/>
    </source>
</evidence>
<dbReference type="PANTHER" id="PTHR34408">
    <property type="entry name" value="FAMILY PROTEIN, PUTATIVE-RELATED"/>
    <property type="match status" value="1"/>
</dbReference>
<gene>
    <name evidence="2" type="ORF">DKC05_27600</name>
</gene>
<dbReference type="InterPro" id="IPR023346">
    <property type="entry name" value="Lysozyme-like_dom_sf"/>
</dbReference>
<dbReference type="GO" id="GO:0006032">
    <property type="term" value="P:chitin catabolic process"/>
    <property type="evidence" value="ECO:0007669"/>
    <property type="project" value="InterPro"/>
</dbReference>
<dbReference type="GO" id="GO:0004568">
    <property type="term" value="F:chitinase activity"/>
    <property type="evidence" value="ECO:0007669"/>
    <property type="project" value="InterPro"/>
</dbReference>
<dbReference type="EMBL" id="CP029449">
    <property type="protein sequence ID" value="AWL71144.1"/>
    <property type="molecule type" value="Genomic_DNA"/>
</dbReference>
<dbReference type="InterPro" id="IPR000726">
    <property type="entry name" value="Glyco_hydro_19_cat"/>
</dbReference>